<dbReference type="SUPFAM" id="SSF53474">
    <property type="entry name" value="alpha/beta-Hydrolases"/>
    <property type="match status" value="1"/>
</dbReference>
<evidence type="ECO:0000313" key="2">
    <source>
        <dbReference type="Proteomes" id="UP000219193"/>
    </source>
</evidence>
<dbReference type="OrthoDB" id="9784036at2"/>
<organism evidence="1 2">
    <name type="scientific">Salinimicrobium sediminis</name>
    <dbReference type="NCBI Taxonomy" id="1343891"/>
    <lineage>
        <taxon>Bacteria</taxon>
        <taxon>Pseudomonadati</taxon>
        <taxon>Bacteroidota</taxon>
        <taxon>Flavobacteriia</taxon>
        <taxon>Flavobacteriales</taxon>
        <taxon>Flavobacteriaceae</taxon>
        <taxon>Salinimicrobium</taxon>
    </lineage>
</organism>
<dbReference type="PANTHER" id="PTHR48098">
    <property type="entry name" value="ENTEROCHELIN ESTERASE-RELATED"/>
    <property type="match status" value="1"/>
</dbReference>
<reference evidence="2" key="1">
    <citation type="submission" date="2017-09" db="EMBL/GenBank/DDBJ databases">
        <authorList>
            <person name="Varghese N."/>
            <person name="Submissions S."/>
        </authorList>
    </citation>
    <scope>NUCLEOTIDE SEQUENCE [LARGE SCALE GENOMIC DNA]</scope>
    <source>
        <strain evidence="2">CGMCC 1.12641</strain>
    </source>
</reference>
<dbReference type="InterPro" id="IPR050583">
    <property type="entry name" value="Mycobacterial_A85_antigen"/>
</dbReference>
<dbReference type="Gene3D" id="3.40.50.1820">
    <property type="entry name" value="alpha/beta hydrolase"/>
    <property type="match status" value="1"/>
</dbReference>
<dbReference type="Proteomes" id="UP000219193">
    <property type="component" value="Unassembled WGS sequence"/>
</dbReference>
<dbReference type="PANTHER" id="PTHR48098:SF6">
    <property type="entry name" value="FERRI-BACILLIBACTIN ESTERASE BESA"/>
    <property type="match status" value="1"/>
</dbReference>
<dbReference type="Pfam" id="PF00756">
    <property type="entry name" value="Esterase"/>
    <property type="match status" value="1"/>
</dbReference>
<dbReference type="InterPro" id="IPR000801">
    <property type="entry name" value="Esterase-like"/>
</dbReference>
<dbReference type="AlphaFoldDB" id="A0A285X451"/>
<sequence>MERILSLSIILFCLSCKSPVEKIEPARSGLEVSKGTVERISNFPSELVPARNIDVWLPPGYSKTKNHKVLYMHDGQMLYDATTTWNNQEWGVDEIMGQLIEEKAIAETIVVGIWNSGENRHAEYFPQKPYEKLSAEIRARYERENEKKKDLFSNSVFSDAYLQFLVTELKPYIDQKYGTDPAKEATFIAGSSMGALISWYAVTEYPDVFAGAAALSTHWPGSFATEDNPIPAEFLAYLDQYLPAPGEHKFYFDYGTETLDAVYEPYQLQVDSLMRSKGYTAEDWQTLRFEGADHSERSWKARLEVPLKFLLKK</sequence>
<protein>
    <submittedName>
        <fullName evidence="1">Esterase</fullName>
    </submittedName>
</protein>
<dbReference type="EMBL" id="OCMF01000002">
    <property type="protein sequence ID" value="SOC80131.1"/>
    <property type="molecule type" value="Genomic_DNA"/>
</dbReference>
<name>A0A285X451_9FLAO</name>
<proteinExistence type="predicted"/>
<accession>A0A285X451</accession>
<keyword evidence="2" id="KW-1185">Reference proteome</keyword>
<dbReference type="RefSeq" id="WP_097055925.1">
    <property type="nucleotide sequence ID" value="NZ_OCMF01000002.1"/>
</dbReference>
<evidence type="ECO:0000313" key="1">
    <source>
        <dbReference type="EMBL" id="SOC80131.1"/>
    </source>
</evidence>
<gene>
    <name evidence="1" type="ORF">SAMN06296241_1676</name>
</gene>
<dbReference type="InterPro" id="IPR029058">
    <property type="entry name" value="AB_hydrolase_fold"/>
</dbReference>